<keyword evidence="4" id="KW-1185">Reference proteome</keyword>
<evidence type="ECO:0000259" key="2">
    <source>
        <dbReference type="Pfam" id="PF00291"/>
    </source>
</evidence>
<name>A0ABS6T180_9RHOB</name>
<dbReference type="InterPro" id="IPR001926">
    <property type="entry name" value="TrpB-like_PALP"/>
</dbReference>
<dbReference type="PANTHER" id="PTHR42937">
    <property type="match status" value="1"/>
</dbReference>
<gene>
    <name evidence="3" type="ORF">KJP28_08645</name>
</gene>
<organism evidence="3 4">
    <name type="scientific">Maritimibacter dapengensis</name>
    <dbReference type="NCBI Taxonomy" id="2836868"/>
    <lineage>
        <taxon>Bacteria</taxon>
        <taxon>Pseudomonadati</taxon>
        <taxon>Pseudomonadota</taxon>
        <taxon>Alphaproteobacteria</taxon>
        <taxon>Rhodobacterales</taxon>
        <taxon>Roseobacteraceae</taxon>
        <taxon>Maritimibacter</taxon>
    </lineage>
</organism>
<evidence type="ECO:0000256" key="1">
    <source>
        <dbReference type="SAM" id="MobiDB-lite"/>
    </source>
</evidence>
<evidence type="ECO:0000313" key="3">
    <source>
        <dbReference type="EMBL" id="MBV7378994.1"/>
    </source>
</evidence>
<dbReference type="PANTHER" id="PTHR42937:SF1">
    <property type="entry name" value="DIAMINOPROPIONATE AMMONIA-LYASE"/>
    <property type="match status" value="1"/>
</dbReference>
<dbReference type="Proteomes" id="UP000756530">
    <property type="component" value="Unassembled WGS sequence"/>
</dbReference>
<protein>
    <submittedName>
        <fullName evidence="3">Pyridoxal-phosphate dependent enzyme</fullName>
    </submittedName>
</protein>
<proteinExistence type="predicted"/>
<evidence type="ECO:0000313" key="4">
    <source>
        <dbReference type="Proteomes" id="UP000756530"/>
    </source>
</evidence>
<comment type="caution">
    <text evidence="3">The sequence shown here is derived from an EMBL/GenBank/DDBJ whole genome shotgun (WGS) entry which is preliminary data.</text>
</comment>
<dbReference type="Pfam" id="PF00291">
    <property type="entry name" value="PALP"/>
    <property type="match status" value="1"/>
</dbReference>
<dbReference type="EMBL" id="JAHUZE010000002">
    <property type="protein sequence ID" value="MBV7378994.1"/>
    <property type="molecule type" value="Genomic_DNA"/>
</dbReference>
<sequence>MRRAANPYRKTGLDHPALEQMPYPKSDARAALTRIDRCPEHRVTPLVASPALAGLAGVGEMRIKDERGRMGLGSFKALGAAHVIAVHAEEGRAKGQTYVAASAGNHGLSVAAGARTFGAKSRIFLSETVPDAFAERLQREGAEVVRAGATYEASMAAAEAEAQATGAALLSDSSWPGYAELPHILMEGYLILMAEIEDQLDAPPTHIFLQAGVGGLAGAAAASARRMWGDTPRIVVVEPDAATALFGSIEAGAPTVAEGPVSEMGRLDCKEPSLIALKGLARDADDFLTITEAEGAAGAEACAAAGLGTTPSGAAGIAGCIAAQGAFGLDGSSRVLTILSERAE</sequence>
<dbReference type="RefSeq" id="WP_218392156.1">
    <property type="nucleotide sequence ID" value="NZ_JAHUZE010000002.1"/>
</dbReference>
<reference evidence="3 4" key="1">
    <citation type="submission" date="2021-05" db="EMBL/GenBank/DDBJ databases">
        <title>Culturable bacteria isolated from Daya Bay.</title>
        <authorList>
            <person name="Zheng W."/>
            <person name="Yu S."/>
            <person name="Huang Y."/>
        </authorList>
    </citation>
    <scope>NUCLEOTIDE SEQUENCE [LARGE SCALE GENOMIC DNA]</scope>
    <source>
        <strain evidence="3 4">DP4N28-5</strain>
    </source>
</reference>
<feature type="region of interest" description="Disordered" evidence="1">
    <location>
        <begin position="1"/>
        <end position="21"/>
    </location>
</feature>
<feature type="domain" description="Tryptophan synthase beta chain-like PALP" evidence="2">
    <location>
        <begin position="41"/>
        <end position="340"/>
    </location>
</feature>
<accession>A0ABS6T180</accession>